<organism evidence="2 3">
    <name type="scientific">Macleaya cordata</name>
    <name type="common">Five-seeded plume-poppy</name>
    <name type="synonym">Bocconia cordata</name>
    <dbReference type="NCBI Taxonomy" id="56857"/>
    <lineage>
        <taxon>Eukaryota</taxon>
        <taxon>Viridiplantae</taxon>
        <taxon>Streptophyta</taxon>
        <taxon>Embryophyta</taxon>
        <taxon>Tracheophyta</taxon>
        <taxon>Spermatophyta</taxon>
        <taxon>Magnoliopsida</taxon>
        <taxon>Ranunculales</taxon>
        <taxon>Papaveraceae</taxon>
        <taxon>Papaveroideae</taxon>
        <taxon>Macleaya</taxon>
    </lineage>
</organism>
<feature type="region of interest" description="Disordered" evidence="1">
    <location>
        <begin position="1009"/>
        <end position="1031"/>
    </location>
</feature>
<comment type="caution">
    <text evidence="2">The sequence shown here is derived from an EMBL/GenBank/DDBJ whole genome shotgun (WGS) entry which is preliminary data.</text>
</comment>
<feature type="region of interest" description="Disordered" evidence="1">
    <location>
        <begin position="610"/>
        <end position="650"/>
    </location>
</feature>
<name>A0A200PXT1_MACCD</name>
<dbReference type="PANTHER" id="PTHR34361">
    <property type="entry name" value="OS08G0157800 PROTEIN"/>
    <property type="match status" value="1"/>
</dbReference>
<proteinExistence type="predicted"/>
<feature type="compositionally biased region" description="Low complexity" evidence="1">
    <location>
        <begin position="18"/>
        <end position="29"/>
    </location>
</feature>
<dbReference type="AlphaFoldDB" id="A0A200PXT1"/>
<sequence length="1202" mass="130006">MMGFGSLDYGGGGGVGGSSSSSSTSNLSPLAPPFTIDSSHLKPKSKPYRLDQFAVEDPYAFSSYSSSHGNNWLHLHPPPTSSLSDSFSNPNLEFDSICAPGLVPSSSSSSYSYGQHNKPYYLDAPSIGNLGGGTNNIMPILSPPAASVSTTSSCFPHVQHSEKAANNFMNEVGLDPYYPQTQYPPAGIGDKKSSPSVVIKKPDGSDILTLSGVAAPFEMSNPVHYIQGYSGLDYTSSWGGFWNRTSEWEEQGSRKEPEGSLGWTEKVVAGSSTNKSLLKEGAPTGDCLTSCGEASGVLLGKSVESLAGKYHIGQRDTDLLNAKCSSSLEENARASLCNMSRQSMFSSSSVFPEDAKMPYREEPYRGSWTPLNANNNSFNRGFSPLDSCIGDPTVFYPSTAFSLGATSKSPTIGKSFSAPKKSSTSANVNFISRVGNVFDNNEDLAGYTTSTSNIKDPLIQLSAERRESIADISSINNEMGRIDPIFMNSSPMRKDIPSNHSPIVDNSWNHVFNRKQEHEVNQFNFCDTSTLTPVDAAATAGAGDPVESSLETFDQFNPAVDSPCWKGAPAFRFSPFAGKEAGTPQLLVKELAGCNGLKIQGPQVFPINDDDTVAISSPEHENSVSNKNAHAGDGNLSSSSPKPSLKVSNRNGVQFSYGSQEPIKGCFLPGVSQCSSNLKPFQMMQLSNEEDTVTFTGQLASECRVADSGIDAKNGSSPVPINAKQHITTSPSSGVDATIDHTELFGEGSDISAKKLAPKVDARLLINAMHNLSELLLASCSNGVDVLEEQDHEILQRVTSNLHSCASVKVGLMRPVPDPHKEVAAGRTQVTREEASVIQSQFDNQTALKGRISSTSCSEEQDMFQDFVSQIGDADFEKDDGMTQRIKKLLKETVDDEEVSLPKIQLYKNLWLEAEAALCSMKYNVRFASMKIEMEKYKLQQEKGKPINVEEQSSSKVPCDQNCFDILSPNIKESLITKISTQEASQSSTTNQEEDVEASLTARLHILKNRSSTNISTQEGSQPSTINQEKDVEDSVMARLQILKCRVDNSSSMCTEGKQPVGSANDGANAEALEKASSPGRLSVRNVGIKTRPTQVVDLGFAGRSKLWPVSRDGSEDGASYVKNIRDVQHQSANYSEGELVLDEDVPEQVMVKEFRACIPDEPIIQSYISERMGKRLPAGGYDSPSSSDWEHVLKDELTWQN</sequence>
<evidence type="ECO:0000313" key="3">
    <source>
        <dbReference type="Proteomes" id="UP000195402"/>
    </source>
</evidence>
<evidence type="ECO:0000313" key="2">
    <source>
        <dbReference type="EMBL" id="OVA03004.1"/>
    </source>
</evidence>
<feature type="compositionally biased region" description="Low complexity" evidence="1">
    <location>
        <begin position="636"/>
        <end position="646"/>
    </location>
</feature>
<keyword evidence="3" id="KW-1185">Reference proteome</keyword>
<dbReference type="InParanoid" id="A0A200PXT1"/>
<dbReference type="EMBL" id="MVGT01003932">
    <property type="protein sequence ID" value="OVA03004.1"/>
    <property type="molecule type" value="Genomic_DNA"/>
</dbReference>
<feature type="region of interest" description="Disordered" evidence="1">
    <location>
        <begin position="1"/>
        <end position="43"/>
    </location>
</feature>
<feature type="compositionally biased region" description="Gly residues" evidence="1">
    <location>
        <begin position="8"/>
        <end position="17"/>
    </location>
</feature>
<reference evidence="2 3" key="1">
    <citation type="journal article" date="2017" name="Mol. Plant">
        <title>The Genome of Medicinal Plant Macleaya cordata Provides New Insights into Benzylisoquinoline Alkaloids Metabolism.</title>
        <authorList>
            <person name="Liu X."/>
            <person name="Liu Y."/>
            <person name="Huang P."/>
            <person name="Ma Y."/>
            <person name="Qing Z."/>
            <person name="Tang Q."/>
            <person name="Cao H."/>
            <person name="Cheng P."/>
            <person name="Zheng Y."/>
            <person name="Yuan Z."/>
            <person name="Zhou Y."/>
            <person name="Liu J."/>
            <person name="Tang Z."/>
            <person name="Zhuo Y."/>
            <person name="Zhang Y."/>
            <person name="Yu L."/>
            <person name="Huang J."/>
            <person name="Yang P."/>
            <person name="Peng Q."/>
            <person name="Zhang J."/>
            <person name="Jiang W."/>
            <person name="Zhang Z."/>
            <person name="Lin K."/>
            <person name="Ro D.K."/>
            <person name="Chen X."/>
            <person name="Xiong X."/>
            <person name="Shang Y."/>
            <person name="Huang S."/>
            <person name="Zeng J."/>
        </authorList>
    </citation>
    <scope>NUCLEOTIDE SEQUENCE [LARGE SCALE GENOMIC DNA]</scope>
    <source>
        <strain evidence="3">cv. BLH2017</strain>
        <tissue evidence="2">Root</tissue>
    </source>
</reference>
<dbReference type="OMA" id="WEHISSR"/>
<gene>
    <name evidence="2" type="ORF">BVC80_8797g20</name>
</gene>
<accession>A0A200PXT1</accession>
<dbReference type="OrthoDB" id="611935at2759"/>
<dbReference type="STRING" id="56857.A0A200PXT1"/>
<dbReference type="Proteomes" id="UP000195402">
    <property type="component" value="Unassembled WGS sequence"/>
</dbReference>
<feature type="compositionally biased region" description="Polar residues" evidence="1">
    <location>
        <begin position="1009"/>
        <end position="1027"/>
    </location>
</feature>
<dbReference type="PANTHER" id="PTHR34361:SF2">
    <property type="entry name" value="OS08G0157800 PROTEIN"/>
    <property type="match status" value="1"/>
</dbReference>
<protein>
    <submittedName>
        <fullName evidence="2">Uncharacterized protein</fullName>
    </submittedName>
</protein>
<evidence type="ECO:0000256" key="1">
    <source>
        <dbReference type="SAM" id="MobiDB-lite"/>
    </source>
</evidence>